<dbReference type="PANTHER" id="PTHR43341">
    <property type="entry name" value="AMINO ACID PERMEASE"/>
    <property type="match status" value="1"/>
</dbReference>
<dbReference type="eggNOG" id="KOG1286">
    <property type="taxonomic scope" value="Eukaryota"/>
</dbReference>
<feature type="transmembrane region" description="Helical" evidence="7">
    <location>
        <begin position="406"/>
        <end position="424"/>
    </location>
</feature>
<keyword evidence="4" id="KW-0029">Amino-acid transport</keyword>
<feature type="transmembrane region" description="Helical" evidence="7">
    <location>
        <begin position="156"/>
        <end position="181"/>
    </location>
</feature>
<accession>M7SQH3</accession>
<dbReference type="PANTHER" id="PTHR43341:SF12">
    <property type="entry name" value="AMINO ACID TRANSPORTER (EUROFUNG)"/>
    <property type="match status" value="1"/>
</dbReference>
<keyword evidence="2" id="KW-0813">Transport</keyword>
<evidence type="ECO:0000256" key="4">
    <source>
        <dbReference type="ARBA" id="ARBA00022970"/>
    </source>
</evidence>
<keyword evidence="5 7" id="KW-1133">Transmembrane helix</keyword>
<dbReference type="GO" id="GO:0016020">
    <property type="term" value="C:membrane"/>
    <property type="evidence" value="ECO:0007669"/>
    <property type="project" value="UniProtKB-SubCell"/>
</dbReference>
<evidence type="ECO:0000313" key="9">
    <source>
        <dbReference type="EMBL" id="EMR68699.1"/>
    </source>
</evidence>
<dbReference type="GO" id="GO:0015171">
    <property type="term" value="F:amino acid transmembrane transporter activity"/>
    <property type="evidence" value="ECO:0007669"/>
    <property type="project" value="TreeGrafter"/>
</dbReference>
<dbReference type="Gene3D" id="1.20.1740.10">
    <property type="entry name" value="Amino acid/polyamine transporter I"/>
    <property type="match status" value="1"/>
</dbReference>
<evidence type="ECO:0000256" key="3">
    <source>
        <dbReference type="ARBA" id="ARBA00022692"/>
    </source>
</evidence>
<dbReference type="Pfam" id="PF00324">
    <property type="entry name" value="AA_permease"/>
    <property type="match status" value="1"/>
</dbReference>
<evidence type="ECO:0000256" key="7">
    <source>
        <dbReference type="SAM" id="Phobius"/>
    </source>
</evidence>
<feature type="transmembrane region" description="Helical" evidence="7">
    <location>
        <begin position="112"/>
        <end position="135"/>
    </location>
</feature>
<protein>
    <submittedName>
        <fullName evidence="9">Putative amino-acid permease inda1 protein</fullName>
    </submittedName>
</protein>
<keyword evidence="10" id="KW-1185">Reference proteome</keyword>
<evidence type="ECO:0000256" key="6">
    <source>
        <dbReference type="ARBA" id="ARBA00023136"/>
    </source>
</evidence>
<feature type="transmembrane region" description="Helical" evidence="7">
    <location>
        <begin position="260"/>
        <end position="284"/>
    </location>
</feature>
<feature type="transmembrane region" description="Helical" evidence="7">
    <location>
        <begin position="359"/>
        <end position="379"/>
    </location>
</feature>
<gene>
    <name evidence="9" type="ORF">UCREL1_4292</name>
</gene>
<dbReference type="EMBL" id="KB706192">
    <property type="protein sequence ID" value="EMR68699.1"/>
    <property type="molecule type" value="Genomic_DNA"/>
</dbReference>
<dbReference type="InterPro" id="IPR004840">
    <property type="entry name" value="Amino_acid_permease_CS"/>
</dbReference>
<evidence type="ECO:0000259" key="8">
    <source>
        <dbReference type="Pfam" id="PF00324"/>
    </source>
</evidence>
<proteinExistence type="predicted"/>
<feature type="domain" description="Amino acid permease/ SLC12A" evidence="8">
    <location>
        <begin position="78"/>
        <end position="541"/>
    </location>
</feature>
<feature type="transmembrane region" description="Helical" evidence="7">
    <location>
        <begin position="221"/>
        <end position="240"/>
    </location>
</feature>
<keyword evidence="6 7" id="KW-0472">Membrane</keyword>
<dbReference type="KEGG" id="ela:UCREL1_4292"/>
<dbReference type="AlphaFoldDB" id="M7SQH3"/>
<feature type="transmembrane region" description="Helical" evidence="7">
    <location>
        <begin position="475"/>
        <end position="498"/>
    </location>
</feature>
<feature type="transmembrane region" description="Helical" evidence="7">
    <location>
        <begin position="187"/>
        <end position="209"/>
    </location>
</feature>
<evidence type="ECO:0000256" key="1">
    <source>
        <dbReference type="ARBA" id="ARBA00004141"/>
    </source>
</evidence>
<organism evidence="9 10">
    <name type="scientific">Eutypa lata (strain UCR-EL1)</name>
    <name type="common">Grapevine dieback disease fungus</name>
    <name type="synonym">Eutypa armeniacae</name>
    <dbReference type="NCBI Taxonomy" id="1287681"/>
    <lineage>
        <taxon>Eukaryota</taxon>
        <taxon>Fungi</taxon>
        <taxon>Dikarya</taxon>
        <taxon>Ascomycota</taxon>
        <taxon>Pezizomycotina</taxon>
        <taxon>Sordariomycetes</taxon>
        <taxon>Xylariomycetidae</taxon>
        <taxon>Xylariales</taxon>
        <taxon>Diatrypaceae</taxon>
        <taxon>Eutypa</taxon>
    </lineage>
</organism>
<dbReference type="OMA" id="KSYLAMP"/>
<feature type="transmembrane region" description="Helical" evidence="7">
    <location>
        <begin position="79"/>
        <end position="100"/>
    </location>
</feature>
<dbReference type="FunFam" id="1.20.1740.10:FF:000017">
    <property type="entry name" value="Amino acid permease"/>
    <property type="match status" value="1"/>
</dbReference>
<feature type="transmembrane region" description="Helical" evidence="7">
    <location>
        <begin position="518"/>
        <end position="534"/>
    </location>
</feature>
<dbReference type="InterPro" id="IPR004841">
    <property type="entry name" value="AA-permease/SLC12A_dom"/>
</dbReference>
<keyword evidence="3 7" id="KW-0812">Transmembrane</keyword>
<feature type="transmembrane region" description="Helical" evidence="7">
    <location>
        <begin position="305"/>
        <end position="326"/>
    </location>
</feature>
<sequence>MSSHESTGSHAGKAVDEKDVGLPAYTADTLAAPADTYDGPKLEEDWATRNGLSLGSFKRRQGGETGIAELDRRMKPRHLNMIAIGGSIGAGFFVGSGKALNTGGPGSLLIDFIIIGVMMFNVVYALGELAVMYPVSGGFYTYATRFIDPSWGFAMGWNYVFQWAIVVPLELTVVAIAITYWNDTISPGVWITVFLLVILIVNIFGALGYAEEEFWSSCLKLSATIIFIIISFVCVLGGGPESGNYSEFWGDRLWHDPGPWANGFRGFCSVFVTAAFSFSGTELVGLAAAEAKNPVKALPSAIKQVFWRITLFYVIGLLFIGLLIPYNDENLTSPISNDPSTSPFVLVGKYAGLDGFDHFMNFIILVSVVSIGVSGVYGGSRTLTALAQQGYAPKIFTYIDRSGRPLASVAFCLAWGLLAYINLNETGATIFNWLIALSGLAALFTWGSICYAHIRFRSAWAYHGHTLDEIPFQAIGGVYGSWLGLILVILVLIAQFYVAICPPGVDGFGTVQSFFEQYLAFPVVLVFWLIGYLWKRTGWLKLSQIDVDTGRRELDWEEINAYKAKVAASPFWKRVLHQLY</sequence>
<dbReference type="Proteomes" id="UP000012174">
    <property type="component" value="Unassembled WGS sequence"/>
</dbReference>
<dbReference type="HOGENOM" id="CLU_007946_12_0_1"/>
<dbReference type="OrthoDB" id="3900342at2759"/>
<comment type="subcellular location">
    <subcellularLocation>
        <location evidence="1">Membrane</location>
        <topology evidence="1">Multi-pass membrane protein</topology>
    </subcellularLocation>
</comment>
<dbReference type="PROSITE" id="PS00218">
    <property type="entry name" value="AMINO_ACID_PERMEASE_1"/>
    <property type="match status" value="1"/>
</dbReference>
<dbReference type="InterPro" id="IPR050524">
    <property type="entry name" value="APC_YAT"/>
</dbReference>
<name>M7SQH3_EUTLA</name>
<evidence type="ECO:0000313" key="10">
    <source>
        <dbReference type="Proteomes" id="UP000012174"/>
    </source>
</evidence>
<feature type="transmembrane region" description="Helical" evidence="7">
    <location>
        <begin position="430"/>
        <end position="454"/>
    </location>
</feature>
<dbReference type="PIRSF" id="PIRSF006060">
    <property type="entry name" value="AA_transporter"/>
    <property type="match status" value="1"/>
</dbReference>
<reference evidence="10" key="1">
    <citation type="journal article" date="2013" name="Genome Announc.">
        <title>Draft genome sequence of the grapevine dieback fungus Eutypa lata UCR-EL1.</title>
        <authorList>
            <person name="Blanco-Ulate B."/>
            <person name="Rolshausen P.E."/>
            <person name="Cantu D."/>
        </authorList>
    </citation>
    <scope>NUCLEOTIDE SEQUENCE [LARGE SCALE GENOMIC DNA]</scope>
    <source>
        <strain evidence="10">UCR-EL1</strain>
    </source>
</reference>
<evidence type="ECO:0000256" key="2">
    <source>
        <dbReference type="ARBA" id="ARBA00022448"/>
    </source>
</evidence>
<evidence type="ECO:0000256" key="5">
    <source>
        <dbReference type="ARBA" id="ARBA00022989"/>
    </source>
</evidence>